<dbReference type="PANTHER" id="PTHR43639">
    <property type="entry name" value="OXIDOREDUCTASE, SHORT-CHAIN DEHYDROGENASE/REDUCTASE FAMILY (AFU_ORTHOLOGUE AFUA_5G02870)"/>
    <property type="match status" value="1"/>
</dbReference>
<evidence type="ECO:0000256" key="1">
    <source>
        <dbReference type="ARBA" id="ARBA00006484"/>
    </source>
</evidence>
<dbReference type="Gene3D" id="3.40.50.720">
    <property type="entry name" value="NAD(P)-binding Rossmann-like Domain"/>
    <property type="match status" value="1"/>
</dbReference>
<keyword evidence="2" id="KW-0560">Oxidoreductase</keyword>
<dbReference type="InterPro" id="IPR002347">
    <property type="entry name" value="SDR_fam"/>
</dbReference>
<name>A0ABV7DBD0_9HYPH</name>
<dbReference type="PANTHER" id="PTHR43639:SF1">
    <property type="entry name" value="SHORT-CHAIN DEHYDROGENASE_REDUCTASE FAMILY PROTEIN"/>
    <property type="match status" value="1"/>
</dbReference>
<comment type="caution">
    <text evidence="3">The sequence shown here is derived from an EMBL/GenBank/DDBJ whole genome shotgun (WGS) entry which is preliminary data.</text>
</comment>
<organism evidence="3 4">
    <name type="scientific">Shinella pollutisoli</name>
    <dbReference type="NCBI Taxonomy" id="2250594"/>
    <lineage>
        <taxon>Bacteria</taxon>
        <taxon>Pseudomonadati</taxon>
        <taxon>Pseudomonadota</taxon>
        <taxon>Alphaproteobacteria</taxon>
        <taxon>Hyphomicrobiales</taxon>
        <taxon>Rhizobiaceae</taxon>
        <taxon>Shinella</taxon>
    </lineage>
</organism>
<proteinExistence type="inferred from homology"/>
<dbReference type="InterPro" id="IPR036291">
    <property type="entry name" value="NAD(P)-bd_dom_sf"/>
</dbReference>
<dbReference type="SUPFAM" id="SSF51735">
    <property type="entry name" value="NAD(P)-binding Rossmann-fold domains"/>
    <property type="match status" value="1"/>
</dbReference>
<evidence type="ECO:0000313" key="4">
    <source>
        <dbReference type="Proteomes" id="UP001595377"/>
    </source>
</evidence>
<dbReference type="Pfam" id="PF13561">
    <property type="entry name" value="adh_short_C2"/>
    <property type="match status" value="1"/>
</dbReference>
<dbReference type="RefSeq" id="WP_257314915.1">
    <property type="nucleotide sequence ID" value="NZ_JANFDG010000008.1"/>
</dbReference>
<gene>
    <name evidence="3" type="ORF">ACFOHH_03875</name>
</gene>
<reference evidence="4" key="1">
    <citation type="journal article" date="2019" name="Int. J. Syst. Evol. Microbiol.">
        <title>The Global Catalogue of Microorganisms (GCM) 10K type strain sequencing project: providing services to taxonomists for standard genome sequencing and annotation.</title>
        <authorList>
            <consortium name="The Broad Institute Genomics Platform"/>
            <consortium name="The Broad Institute Genome Sequencing Center for Infectious Disease"/>
            <person name="Wu L."/>
            <person name="Ma J."/>
        </authorList>
    </citation>
    <scope>NUCLEOTIDE SEQUENCE [LARGE SCALE GENOMIC DNA]</scope>
    <source>
        <strain evidence="4">KCTC 52677</strain>
    </source>
</reference>
<dbReference type="EMBL" id="JBHRSP010000005">
    <property type="protein sequence ID" value="MFC3072237.1"/>
    <property type="molecule type" value="Genomic_DNA"/>
</dbReference>
<sequence>MSEARVLLVTGGSRGIGASVCRLAGAAGWQVAVNYVSNAAAAEAVVDDIRAGGGSAVTVQGDVGSELGLASIFSAVDGTFGRLDGLVNNAGIIGLPQRVDEISSERLERMFAVNVIGSFRAAQEAVRRMSTRHGGRGGAIVNISSMAALIGAAGQYVDYAASKGAIESFTVGLAREVAAEGVRVNLVRPGIIDTDIHASGGLPDRAREMAASIPMQRPGTADEVADAILYLLSDAASYVTGAALNVSGGR</sequence>
<evidence type="ECO:0000313" key="3">
    <source>
        <dbReference type="EMBL" id="MFC3072237.1"/>
    </source>
</evidence>
<dbReference type="CDD" id="cd05233">
    <property type="entry name" value="SDR_c"/>
    <property type="match status" value="1"/>
</dbReference>
<protein>
    <submittedName>
        <fullName evidence="3">SDR family oxidoreductase</fullName>
    </submittedName>
</protein>
<evidence type="ECO:0000256" key="2">
    <source>
        <dbReference type="ARBA" id="ARBA00023002"/>
    </source>
</evidence>
<accession>A0ABV7DBD0</accession>
<dbReference type="PRINTS" id="PR00081">
    <property type="entry name" value="GDHRDH"/>
</dbReference>
<dbReference type="Proteomes" id="UP001595377">
    <property type="component" value="Unassembled WGS sequence"/>
</dbReference>
<keyword evidence="4" id="KW-1185">Reference proteome</keyword>
<dbReference type="PRINTS" id="PR00080">
    <property type="entry name" value="SDRFAMILY"/>
</dbReference>
<comment type="similarity">
    <text evidence="1">Belongs to the short-chain dehydrogenases/reductases (SDR) family.</text>
</comment>